<dbReference type="STRING" id="113562.SAMN04489716_1642"/>
<dbReference type="InterPro" id="IPR011010">
    <property type="entry name" value="DNA_brk_join_enz"/>
</dbReference>
<dbReference type="InterPro" id="IPR050090">
    <property type="entry name" value="Tyrosine_recombinase_XerCD"/>
</dbReference>
<sequence>MDDRVWLSYERHLRLRGISAQTVTNYRKSRAKVADFTGGPVHTASRLDLEELLESWIGKFKGSTRLHHYINLGAYFNWCVSEEHISRNPLKGLPQPSIDDVPPRVLSEVELRKLIKACDGPNLRDKRDAAIIRLMSEAGGMRNTEVRLLRVEDIDWLNQVANVSVSKTYLRPIPFGDKTARAIEQYMKLREKHRQSGSPWLWLTGRQSDLGMGITTLRDIVVRRAKKAGLGHVDAKSIRHTAADRAMEAGISTPDMNKLFGWSERSIMTSVYGRARAQQRALGAARSAKLGDRL</sequence>
<dbReference type="PANTHER" id="PTHR30349">
    <property type="entry name" value="PHAGE INTEGRASE-RELATED"/>
    <property type="match status" value="1"/>
</dbReference>
<evidence type="ECO:0000256" key="3">
    <source>
        <dbReference type="ARBA" id="ARBA00023172"/>
    </source>
</evidence>
<dbReference type="SUPFAM" id="SSF56349">
    <property type="entry name" value="DNA breaking-rejoining enzymes"/>
    <property type="match status" value="1"/>
</dbReference>
<keyword evidence="2" id="KW-0238">DNA-binding</keyword>
<evidence type="ECO:0000256" key="2">
    <source>
        <dbReference type="ARBA" id="ARBA00023125"/>
    </source>
</evidence>
<dbReference type="InterPro" id="IPR013762">
    <property type="entry name" value="Integrase-like_cat_sf"/>
</dbReference>
<dbReference type="Gene3D" id="1.10.150.130">
    <property type="match status" value="1"/>
</dbReference>
<evidence type="ECO:0000313" key="5">
    <source>
        <dbReference type="EMBL" id="SDS79806.1"/>
    </source>
</evidence>
<dbReference type="EMBL" id="LT629758">
    <property type="protein sequence ID" value="SDS79806.1"/>
    <property type="molecule type" value="Genomic_DNA"/>
</dbReference>
<dbReference type="RefSeq" id="WP_092543027.1">
    <property type="nucleotide sequence ID" value="NZ_BOMJ01000076.1"/>
</dbReference>
<dbReference type="Gene3D" id="1.10.443.10">
    <property type="entry name" value="Intergrase catalytic core"/>
    <property type="match status" value="1"/>
</dbReference>
<dbReference type="PANTHER" id="PTHR30349:SF64">
    <property type="entry name" value="PROPHAGE INTEGRASE INTD-RELATED"/>
    <property type="match status" value="1"/>
</dbReference>
<dbReference type="GO" id="GO:0003677">
    <property type="term" value="F:DNA binding"/>
    <property type="evidence" value="ECO:0007669"/>
    <property type="project" value="UniProtKB-KW"/>
</dbReference>
<dbReference type="InterPro" id="IPR002104">
    <property type="entry name" value="Integrase_catalytic"/>
</dbReference>
<accession>A0A1H1V600</accession>
<evidence type="ECO:0000259" key="4">
    <source>
        <dbReference type="PROSITE" id="PS51898"/>
    </source>
</evidence>
<dbReference type="Proteomes" id="UP000198688">
    <property type="component" value="Chromosome I"/>
</dbReference>
<gene>
    <name evidence="5" type="ORF">SAMN04489716_1642</name>
</gene>
<reference evidence="5 6" key="1">
    <citation type="submission" date="2016-10" db="EMBL/GenBank/DDBJ databases">
        <authorList>
            <person name="de Groot N.N."/>
        </authorList>
    </citation>
    <scope>NUCLEOTIDE SEQUENCE [LARGE SCALE GENOMIC DNA]</scope>
    <source>
        <strain evidence="5 6">DSM 43941</strain>
    </source>
</reference>
<dbReference type="AlphaFoldDB" id="A0A1H1V600"/>
<organism evidence="5 6">
    <name type="scientific">Actinoplanes derwentensis</name>
    <dbReference type="NCBI Taxonomy" id="113562"/>
    <lineage>
        <taxon>Bacteria</taxon>
        <taxon>Bacillati</taxon>
        <taxon>Actinomycetota</taxon>
        <taxon>Actinomycetes</taxon>
        <taxon>Micromonosporales</taxon>
        <taxon>Micromonosporaceae</taxon>
        <taxon>Actinoplanes</taxon>
    </lineage>
</organism>
<feature type="domain" description="Tyr recombinase" evidence="4">
    <location>
        <begin position="101"/>
        <end position="286"/>
    </location>
</feature>
<comment type="similarity">
    <text evidence="1">Belongs to the 'phage' integrase family.</text>
</comment>
<dbReference type="GO" id="GO:0006310">
    <property type="term" value="P:DNA recombination"/>
    <property type="evidence" value="ECO:0007669"/>
    <property type="project" value="UniProtKB-KW"/>
</dbReference>
<dbReference type="PROSITE" id="PS51898">
    <property type="entry name" value="TYR_RECOMBINASE"/>
    <property type="match status" value="1"/>
</dbReference>
<name>A0A1H1V600_9ACTN</name>
<dbReference type="CDD" id="cd00397">
    <property type="entry name" value="DNA_BRE_C"/>
    <property type="match status" value="1"/>
</dbReference>
<protein>
    <submittedName>
        <fullName evidence="5">Site-specific recombinase XerD</fullName>
    </submittedName>
</protein>
<dbReference type="GO" id="GO:0015074">
    <property type="term" value="P:DNA integration"/>
    <property type="evidence" value="ECO:0007669"/>
    <property type="project" value="InterPro"/>
</dbReference>
<proteinExistence type="inferred from homology"/>
<dbReference type="Pfam" id="PF00589">
    <property type="entry name" value="Phage_integrase"/>
    <property type="match status" value="1"/>
</dbReference>
<dbReference type="InterPro" id="IPR010998">
    <property type="entry name" value="Integrase_recombinase_N"/>
</dbReference>
<evidence type="ECO:0000256" key="1">
    <source>
        <dbReference type="ARBA" id="ARBA00008857"/>
    </source>
</evidence>
<keyword evidence="3" id="KW-0233">DNA recombination</keyword>
<keyword evidence="6" id="KW-1185">Reference proteome</keyword>
<evidence type="ECO:0000313" key="6">
    <source>
        <dbReference type="Proteomes" id="UP000198688"/>
    </source>
</evidence>
<dbReference type="OrthoDB" id="3183879at2"/>